<gene>
    <name evidence="3" type="ORF">CU635_20945</name>
    <name evidence="4" type="ORF">CVD25_09625</name>
</gene>
<evidence type="ECO:0000313" key="3">
    <source>
        <dbReference type="EMBL" id="PLR79851.1"/>
    </source>
</evidence>
<dbReference type="AlphaFoldDB" id="A0A2N5GGJ2"/>
<dbReference type="RefSeq" id="WP_101579313.1">
    <property type="nucleotide sequence ID" value="NZ_PGVA01000071.1"/>
</dbReference>
<feature type="region of interest" description="Disordered" evidence="2">
    <location>
        <begin position="74"/>
        <end position="101"/>
    </location>
</feature>
<dbReference type="PROSITE" id="PS51257">
    <property type="entry name" value="PROKAR_LIPOPROTEIN"/>
    <property type="match status" value="1"/>
</dbReference>
<feature type="compositionally biased region" description="Low complexity" evidence="2">
    <location>
        <begin position="80"/>
        <end position="89"/>
    </location>
</feature>
<evidence type="ECO:0000313" key="4">
    <source>
        <dbReference type="EMBL" id="PLR97800.1"/>
    </source>
</evidence>
<evidence type="ECO:0000313" key="5">
    <source>
        <dbReference type="Proteomes" id="UP000234951"/>
    </source>
</evidence>
<organism evidence="3 5">
    <name type="scientific">Bacillus canaveralius</name>
    <dbReference type="NCBI Taxonomy" id="1403243"/>
    <lineage>
        <taxon>Bacteria</taxon>
        <taxon>Bacillati</taxon>
        <taxon>Bacillota</taxon>
        <taxon>Bacilli</taxon>
        <taxon>Bacillales</taxon>
        <taxon>Bacillaceae</taxon>
        <taxon>Bacillus</taxon>
    </lineage>
</organism>
<dbReference type="EMBL" id="PGVA01000071">
    <property type="protein sequence ID" value="PLR79851.1"/>
    <property type="molecule type" value="Genomic_DNA"/>
</dbReference>
<dbReference type="Proteomes" id="UP000235114">
    <property type="component" value="Unassembled WGS sequence"/>
</dbReference>
<evidence type="ECO:0000256" key="2">
    <source>
        <dbReference type="SAM" id="MobiDB-lite"/>
    </source>
</evidence>
<evidence type="ECO:0008006" key="7">
    <source>
        <dbReference type="Google" id="ProtNLM"/>
    </source>
</evidence>
<dbReference type="OrthoDB" id="2942714at2"/>
<sequence length="192" mass="21302">MASESGKQLFRKKWSVLLIALTIIGSIVSGCGNNNNEDTEAKKDLVKAEKKIEELEKQLEEVKGELVLAQAPKEETVDEAATGTTTHEPAPAPAPAPAATPATTAFENPIAQLDPAVVASEINKKAEADWVDDYEMQDYQVENQTAAYNELKAMVIDTDVKQTQIERAMQDWGMDFEMVQYQYENQMEAYNN</sequence>
<dbReference type="Proteomes" id="UP000234951">
    <property type="component" value="Unassembled WGS sequence"/>
</dbReference>
<evidence type="ECO:0000256" key="1">
    <source>
        <dbReference type="SAM" id="Coils"/>
    </source>
</evidence>
<keyword evidence="1" id="KW-0175">Coiled coil</keyword>
<evidence type="ECO:0000313" key="6">
    <source>
        <dbReference type="Proteomes" id="UP000235114"/>
    </source>
</evidence>
<reference evidence="3 5" key="1">
    <citation type="submission" date="2017-11" db="EMBL/GenBank/DDBJ databases">
        <title>Comparitive Functional Genomics of Dry Heat Resistant strains isolated from the Viking Spacecraft.</title>
        <authorList>
            <person name="Seuylemezian A."/>
            <person name="Cooper K."/>
            <person name="Vaishampayan P."/>
        </authorList>
    </citation>
    <scope>NUCLEOTIDE SEQUENCE [LARGE SCALE GENOMIC DNA]</scope>
    <source>
        <strain evidence="3 5">M4.6</strain>
    </source>
</reference>
<name>A0A2N5GGJ2_9BACI</name>
<comment type="caution">
    <text evidence="3">The sequence shown here is derived from an EMBL/GenBank/DDBJ whole genome shotgun (WGS) entry which is preliminary data.</text>
</comment>
<feature type="coiled-coil region" evidence="1">
    <location>
        <begin position="36"/>
        <end position="72"/>
    </location>
</feature>
<proteinExistence type="predicted"/>
<keyword evidence="6" id="KW-1185">Reference proteome</keyword>
<reference evidence="4 6" key="2">
    <citation type="submission" date="2017-12" db="EMBL/GenBank/DDBJ databases">
        <title>Comparative Functional Genomics of Dry Heat Resistant strains isolated from the Viking Spacecraft.</title>
        <authorList>
            <person name="Seuylemezian A."/>
            <person name="Cooper K."/>
            <person name="Vaishampayan P."/>
        </authorList>
    </citation>
    <scope>NUCLEOTIDE SEQUENCE [LARGE SCALE GENOMIC DNA]</scope>
    <source>
        <strain evidence="4 6">ATCC 29669</strain>
    </source>
</reference>
<dbReference type="EMBL" id="PGVD01000026">
    <property type="protein sequence ID" value="PLR97800.1"/>
    <property type="molecule type" value="Genomic_DNA"/>
</dbReference>
<accession>A0A2N5GGJ2</accession>
<protein>
    <recommendedName>
        <fullName evidence="7">Lipoprotein</fullName>
    </recommendedName>
</protein>